<gene>
    <name evidence="3" type="ORF">B0T14DRAFT_559280</name>
</gene>
<keyword evidence="2" id="KW-0732">Signal</keyword>
<feature type="region of interest" description="Disordered" evidence="1">
    <location>
        <begin position="43"/>
        <end position="81"/>
    </location>
</feature>
<evidence type="ECO:0008006" key="5">
    <source>
        <dbReference type="Google" id="ProtNLM"/>
    </source>
</evidence>
<name>A0AA39XE32_9PEZI</name>
<evidence type="ECO:0000256" key="2">
    <source>
        <dbReference type="SAM" id="SignalP"/>
    </source>
</evidence>
<evidence type="ECO:0000256" key="1">
    <source>
        <dbReference type="SAM" id="MobiDB-lite"/>
    </source>
</evidence>
<sequence>MLRLTPLSLLLDNVVAVAAAVVGEEVVDGARARAAVVVGGLHGDKEDPHGLEAANLNNPSSPSSPSSLLNQPGNPNPHSLSSLLPRFASGRDIALNENDCDQDWVCRNNVCARLAQTSTVWVTAPSRPNPTERVSTVYFTVWGRAEATKAAEVA</sequence>
<evidence type="ECO:0000313" key="3">
    <source>
        <dbReference type="EMBL" id="KAK0631485.1"/>
    </source>
</evidence>
<dbReference type="EMBL" id="JAULSU010000001">
    <property type="protein sequence ID" value="KAK0631485.1"/>
    <property type="molecule type" value="Genomic_DNA"/>
</dbReference>
<comment type="caution">
    <text evidence="3">The sequence shown here is derived from an EMBL/GenBank/DDBJ whole genome shotgun (WGS) entry which is preliminary data.</text>
</comment>
<feature type="compositionally biased region" description="Low complexity" evidence="1">
    <location>
        <begin position="55"/>
        <end position="77"/>
    </location>
</feature>
<protein>
    <recommendedName>
        <fullName evidence="5">Secreted protein</fullName>
    </recommendedName>
</protein>
<dbReference type="Proteomes" id="UP001175000">
    <property type="component" value="Unassembled WGS sequence"/>
</dbReference>
<feature type="chain" id="PRO_5041469940" description="Secreted protein" evidence="2">
    <location>
        <begin position="20"/>
        <end position="154"/>
    </location>
</feature>
<accession>A0AA39XE32</accession>
<dbReference type="AlphaFoldDB" id="A0AA39XE32"/>
<feature type="signal peptide" evidence="2">
    <location>
        <begin position="1"/>
        <end position="19"/>
    </location>
</feature>
<proteinExistence type="predicted"/>
<reference evidence="3" key="1">
    <citation type="submission" date="2023-06" db="EMBL/GenBank/DDBJ databases">
        <title>Genome-scale phylogeny and comparative genomics of the fungal order Sordariales.</title>
        <authorList>
            <consortium name="Lawrence Berkeley National Laboratory"/>
            <person name="Hensen N."/>
            <person name="Bonometti L."/>
            <person name="Westerberg I."/>
            <person name="Brannstrom I.O."/>
            <person name="Guillou S."/>
            <person name="Cros-Aarteil S."/>
            <person name="Calhoun S."/>
            <person name="Haridas S."/>
            <person name="Kuo A."/>
            <person name="Mondo S."/>
            <person name="Pangilinan J."/>
            <person name="Riley R."/>
            <person name="Labutti K."/>
            <person name="Andreopoulos B."/>
            <person name="Lipzen A."/>
            <person name="Chen C."/>
            <person name="Yanf M."/>
            <person name="Daum C."/>
            <person name="Ng V."/>
            <person name="Clum A."/>
            <person name="Steindorff A."/>
            <person name="Ohm R."/>
            <person name="Martin F."/>
            <person name="Silar P."/>
            <person name="Natvig D."/>
            <person name="Lalanne C."/>
            <person name="Gautier V."/>
            <person name="Ament-Velasquez S.L."/>
            <person name="Kruys A."/>
            <person name="Hutchinson M.I."/>
            <person name="Powell A.J."/>
            <person name="Barry K."/>
            <person name="Miller A.N."/>
            <person name="Grigoriev I.V."/>
            <person name="Debuchy R."/>
            <person name="Gladieux P."/>
            <person name="Thoren M.H."/>
            <person name="Johannesson H."/>
        </authorList>
    </citation>
    <scope>NUCLEOTIDE SEQUENCE</scope>
    <source>
        <strain evidence="3">CBS 606.72</strain>
    </source>
</reference>
<evidence type="ECO:0000313" key="4">
    <source>
        <dbReference type="Proteomes" id="UP001175000"/>
    </source>
</evidence>
<keyword evidence="4" id="KW-1185">Reference proteome</keyword>
<organism evidence="3 4">
    <name type="scientific">Immersiella caudata</name>
    <dbReference type="NCBI Taxonomy" id="314043"/>
    <lineage>
        <taxon>Eukaryota</taxon>
        <taxon>Fungi</taxon>
        <taxon>Dikarya</taxon>
        <taxon>Ascomycota</taxon>
        <taxon>Pezizomycotina</taxon>
        <taxon>Sordariomycetes</taxon>
        <taxon>Sordariomycetidae</taxon>
        <taxon>Sordariales</taxon>
        <taxon>Lasiosphaeriaceae</taxon>
        <taxon>Immersiella</taxon>
    </lineage>
</organism>